<dbReference type="InterPro" id="IPR002035">
    <property type="entry name" value="VWF_A"/>
</dbReference>
<dbReference type="Gene3D" id="3.40.50.410">
    <property type="entry name" value="von Willebrand factor, type A domain"/>
    <property type="match status" value="1"/>
</dbReference>
<dbReference type="RefSeq" id="WP_013657215.1">
    <property type="nucleotide sequence ID" value="NC_015275.1"/>
</dbReference>
<feature type="domain" description="CBM2" evidence="7">
    <location>
        <begin position="162"/>
        <end position="272"/>
    </location>
</feature>
<keyword evidence="2" id="KW-0964">Secreted</keyword>
<protein>
    <submittedName>
        <fullName evidence="8">Cellulose-binding family II</fullName>
    </submittedName>
</protein>
<dbReference type="GO" id="GO:0030247">
    <property type="term" value="F:polysaccharide binding"/>
    <property type="evidence" value="ECO:0007669"/>
    <property type="project" value="UniProtKB-UniRule"/>
</dbReference>
<dbReference type="Proteomes" id="UP000008467">
    <property type="component" value="Chromosome"/>
</dbReference>
<dbReference type="GO" id="GO:0005975">
    <property type="term" value="P:carbohydrate metabolic process"/>
    <property type="evidence" value="ECO:0007669"/>
    <property type="project" value="InterPro"/>
</dbReference>
<name>F2JRK0_CELLD</name>
<organism evidence="8 9">
    <name type="scientific">Cellulosilyticum lentocellum (strain ATCC 49066 / DSM 5427 / NCIMB 11756 / RHM5)</name>
    <name type="common">Clostridium lentocellum</name>
    <dbReference type="NCBI Taxonomy" id="642492"/>
    <lineage>
        <taxon>Bacteria</taxon>
        <taxon>Bacillati</taxon>
        <taxon>Bacillota</taxon>
        <taxon>Clostridia</taxon>
        <taxon>Lachnospirales</taxon>
        <taxon>Cellulosilyticaceae</taxon>
        <taxon>Cellulosilyticum</taxon>
    </lineage>
</organism>
<dbReference type="InterPro" id="IPR028974">
    <property type="entry name" value="TSP_type-3_rpt"/>
</dbReference>
<sequence length="1472" mass="163719">MKTKKRILAYLLTLTLAMTSLPTQLFAQTTKDVPLPMSALVDTQTTTPGAIQINPSKYIGDGYQVEFKVTNQWPGAFNGEFVLTNTGDKPLENWTLKFDFEHEITSMWNAQILTRESNSYAIKNMGWNQDIEPGSSITIGFQANGDGTINNPSKYSLNMEEQVASDVDYTIGFKLTGNWNGGFNGEISITNQSNAPIEDWSLAFDFEANINNLWTATIVEHTGNHYVIKNKGYNANIAPGQTLTLGFSGDNLEDSTIEPNNYKLSYIGSATDKEEIDYELDSDNDDLPDYYENILGTDPLNADTDGDGLPDGYEYCELMTDPLLQDSDGNNTSDADEDFDKDGLINREEFLLSTDPYNNDTDKDSLLDGDEVNKFGTDPLVYDEIDIRIDTDGDGLADQTERIIGTDLTKIDTDNDGLPDNYEYFDFITNPTLSDTDNNGINDADEDFDNDGLTNLEEYTIRTDSFKPDSDNDGLIDGDEVNTYHTNPLIADTDGDTLNDGDEISMGLDPLNPFTFGTPDQEYVFVQDVADDNLSAINTEDSPYKVSIQVKASGNAKGNTIVGQSEYAHTIEDNNAIVGKAISIKYHDGVLEEGKISFELDESLVTQDNIVNDQRVTGIKRYQIFNFNEEYGILVPLPTIVDVKTNVISTEMIGQGTYCVMNLEKWLSNVGAFKTNQEVNILKQSASIMASVDTQTYDLKNNNLFNTTYPNTKSKKVDLAFVIDTGYTMQKIMPSLKASMKEIVRGLKEEYNLDVEVSIIDFKDINYMSPSSAIQINGIQASKAEGNRVLSFSNSLSEIEQIIDGLDAYGGYDTDISGTPLAGLGYVTTLPFRKDASKFAFLVTDKSYSIANCHGFNTVYEMIEKLNTSGVNLGISYKTREETGSISDNTATFYRRWLQKINGVFVPLRIMADVESGFKEFIITNLIDQKEFQILGSTSLKEIILKEPLAKGGSADTDKDQLTDSEEVYWDSKLISYGIDGYELPKIGDIWTLIYETHGYDISQIPFPELLQDIVVLPILSDPTDIDSDSDGLTDYVEHTNHFEHDTWSALHYDKTNVDIYNTYERTVAHSKDEHTFILNPYIVTRPYTINVNSDINLDISVYYIGITGMSDPELVTTKYNIQDRIDFVPEKGGYYEVRIKLSSITSIGDYSMTIELLDMYKEAGFVEGDDVLVYAANHKGLYPFLATLEEGTYGILIPKFEDAEEFGQFNCAFSPGDGLSLVLDLTPLIGDAKTFIELIEGRDIITKQEINRWLLAGAIIVPRVVSEAIGLFGKNADDVAKYILKGDPKTVAKLKELGATDGLITSIQKSEGAAGLDRLEKLLMQYFSCDDIATLSKYGISTAEYQAKGITYSSVAENVSKMLNTSDSYVELYRAVGVDEFEDIMSSNIFRPSPSGFVSKQFGFSFDEILKLSNNFPESVAIFKAKIPKEVFIKLDFNAVDTAILKSGNATVQEDVLKIFNDSLLEVKQVY</sequence>
<dbReference type="SMART" id="SM00637">
    <property type="entry name" value="CBD_II"/>
    <property type="match status" value="2"/>
</dbReference>
<evidence type="ECO:0000256" key="2">
    <source>
        <dbReference type="ARBA" id="ARBA00022525"/>
    </source>
</evidence>
<keyword evidence="4" id="KW-0106">Calcium</keyword>
<dbReference type="EMBL" id="CP002582">
    <property type="protein sequence ID" value="ADZ83921.1"/>
    <property type="molecule type" value="Genomic_DNA"/>
</dbReference>
<evidence type="ECO:0000256" key="3">
    <source>
        <dbReference type="ARBA" id="ARBA00022729"/>
    </source>
</evidence>
<dbReference type="SUPFAM" id="SSF49384">
    <property type="entry name" value="Carbohydrate-binding domain"/>
    <property type="match status" value="2"/>
</dbReference>
<keyword evidence="3 5" id="KW-0732">Signal</keyword>
<evidence type="ECO:0000256" key="1">
    <source>
        <dbReference type="ARBA" id="ARBA00004613"/>
    </source>
</evidence>
<dbReference type="InterPro" id="IPR012291">
    <property type="entry name" value="CBM2_carb-bd_dom_sf"/>
</dbReference>
<proteinExistence type="predicted"/>
<dbReference type="Gene3D" id="2.60.40.290">
    <property type="match status" value="2"/>
</dbReference>
<dbReference type="Pfam" id="PF18884">
    <property type="entry name" value="TSP3_bac"/>
    <property type="match status" value="5"/>
</dbReference>
<dbReference type="InterPro" id="IPR008965">
    <property type="entry name" value="CBM2/CBM3_carb-bd_dom_sf"/>
</dbReference>
<comment type="subcellular location">
    <subcellularLocation>
        <location evidence="1">Secreted</location>
    </subcellularLocation>
</comment>
<reference evidence="8 9" key="1">
    <citation type="journal article" date="2011" name="J. Bacteriol.">
        <title>Complete genome sequence of the cellulose-degrading bacterium Cellulosilyticum lentocellum.</title>
        <authorList>
            <consortium name="US DOE Joint Genome Institute"/>
            <person name="Miller D.A."/>
            <person name="Suen G."/>
            <person name="Bruce D."/>
            <person name="Copeland A."/>
            <person name="Cheng J.F."/>
            <person name="Detter C."/>
            <person name="Goodwin L.A."/>
            <person name="Han C.S."/>
            <person name="Hauser L.J."/>
            <person name="Land M.L."/>
            <person name="Lapidus A."/>
            <person name="Lucas S."/>
            <person name="Meincke L."/>
            <person name="Pitluck S."/>
            <person name="Tapia R."/>
            <person name="Teshima H."/>
            <person name="Woyke T."/>
            <person name="Fox B.G."/>
            <person name="Angert E.R."/>
            <person name="Currie C.R."/>
        </authorList>
    </citation>
    <scope>NUCLEOTIDE SEQUENCE [LARGE SCALE GENOMIC DNA]</scope>
    <source>
        <strain evidence="9">ATCC 49066 / DSM 5427 / NCIMB 11756 / RHM5</strain>
    </source>
</reference>
<evidence type="ECO:0000313" key="9">
    <source>
        <dbReference type="Proteomes" id="UP000008467"/>
    </source>
</evidence>
<evidence type="ECO:0000313" key="8">
    <source>
        <dbReference type="EMBL" id="ADZ83921.1"/>
    </source>
</evidence>
<feature type="domain" description="VWFA" evidence="6">
    <location>
        <begin position="718"/>
        <end position="873"/>
    </location>
</feature>
<dbReference type="SUPFAM" id="SSF53300">
    <property type="entry name" value="vWA-like"/>
    <property type="match status" value="1"/>
</dbReference>
<feature type="signal peptide" evidence="5">
    <location>
        <begin position="1"/>
        <end position="27"/>
    </location>
</feature>
<dbReference type="PROSITE" id="PS51173">
    <property type="entry name" value="CBM2"/>
    <property type="match status" value="2"/>
</dbReference>
<feature type="domain" description="CBM2" evidence="7">
    <location>
        <begin position="44"/>
        <end position="165"/>
    </location>
</feature>
<dbReference type="Pfam" id="PF00553">
    <property type="entry name" value="CBM_2"/>
    <property type="match status" value="2"/>
</dbReference>
<dbReference type="Pfam" id="PF14449">
    <property type="entry name" value="PT-TG"/>
    <property type="match status" value="1"/>
</dbReference>
<dbReference type="PROSITE" id="PS50234">
    <property type="entry name" value="VWFA"/>
    <property type="match status" value="1"/>
</dbReference>
<dbReference type="eggNOG" id="COG4305">
    <property type="taxonomic scope" value="Bacteria"/>
</dbReference>
<dbReference type="GO" id="GO:0005509">
    <property type="term" value="F:calcium ion binding"/>
    <property type="evidence" value="ECO:0007669"/>
    <property type="project" value="InterPro"/>
</dbReference>
<accession>F2JRK0</accession>
<dbReference type="GO" id="GO:0005576">
    <property type="term" value="C:extracellular region"/>
    <property type="evidence" value="ECO:0007669"/>
    <property type="project" value="UniProtKB-SubCell"/>
</dbReference>
<dbReference type="HOGENOM" id="CLU_250122_0_0_9"/>
<evidence type="ECO:0000256" key="5">
    <source>
        <dbReference type="SAM" id="SignalP"/>
    </source>
</evidence>
<evidence type="ECO:0000256" key="4">
    <source>
        <dbReference type="ARBA" id="ARBA00022837"/>
    </source>
</evidence>
<keyword evidence="9" id="KW-1185">Reference proteome</keyword>
<dbReference type="InterPro" id="IPR001919">
    <property type="entry name" value="CBD2"/>
</dbReference>
<dbReference type="PROSITE" id="PS00018">
    <property type="entry name" value="EF_HAND_1"/>
    <property type="match status" value="2"/>
</dbReference>
<dbReference type="KEGG" id="cle:Clole_2208"/>
<dbReference type="STRING" id="642492.Clole_2208"/>
<gene>
    <name evidence="8" type="ordered locus">Clole_2208</name>
</gene>
<evidence type="ECO:0000259" key="6">
    <source>
        <dbReference type="PROSITE" id="PS50234"/>
    </source>
</evidence>
<dbReference type="InterPro" id="IPR036465">
    <property type="entry name" value="vWFA_dom_sf"/>
</dbReference>
<dbReference type="InterPro" id="IPR018247">
    <property type="entry name" value="EF_Hand_1_Ca_BS"/>
</dbReference>
<dbReference type="InterPro" id="IPR059100">
    <property type="entry name" value="TSP3_bac"/>
</dbReference>
<dbReference type="Gene3D" id="4.10.1080.10">
    <property type="entry name" value="TSP type-3 repeat"/>
    <property type="match status" value="1"/>
</dbReference>
<evidence type="ECO:0000259" key="7">
    <source>
        <dbReference type="PROSITE" id="PS51173"/>
    </source>
</evidence>
<dbReference type="PANTHER" id="PTHR37467">
    <property type="entry name" value="EXPORTED CALCIUM-BINDING GLYCOPROTEIN-RELATED"/>
    <property type="match status" value="1"/>
</dbReference>
<dbReference type="InterPro" id="IPR027797">
    <property type="entry name" value="PT-TG_dom"/>
</dbReference>
<dbReference type="InterPro" id="IPR053180">
    <property type="entry name" value="Ca-binding_acidic-repeat"/>
</dbReference>
<dbReference type="GO" id="GO:0004553">
    <property type="term" value="F:hydrolase activity, hydrolyzing O-glycosyl compounds"/>
    <property type="evidence" value="ECO:0007669"/>
    <property type="project" value="InterPro"/>
</dbReference>
<dbReference type="PANTHER" id="PTHR37467:SF1">
    <property type="entry name" value="EXPORTED CALCIUM-BINDING GLYCOPROTEIN"/>
    <property type="match status" value="1"/>
</dbReference>
<feature type="chain" id="PRO_5003280533" evidence="5">
    <location>
        <begin position="28"/>
        <end position="1472"/>
    </location>
</feature>
<dbReference type="eggNOG" id="COG1800">
    <property type="taxonomic scope" value="Bacteria"/>
</dbReference>